<sequence>MDAEGRARLFPYNKELGDREKHVVVCFHHAGGNGAAFRNWMKVHTGHPAEFVPVELAGHGYRRREPLLDRFNDVVRDLVDGVADLVKNRSYSFFGHSMGAALAFAVEHELEHRYHLKANKVIVAGRFAPAMEDPGHFRVSMGEEALLKEVKKLNPENSYIYENEEFVDFFLPIIRDDYALHEDYQYTGEIIHAPIVAHSGSEDVDSRYEHMKPWEEVTNGSFKIKEFQGNHFFPHNLGERYIEEILHEVLR</sequence>
<dbReference type="GO" id="GO:0008610">
    <property type="term" value="P:lipid biosynthetic process"/>
    <property type="evidence" value="ECO:0007669"/>
    <property type="project" value="TreeGrafter"/>
</dbReference>
<gene>
    <name evidence="3" type="ORF">JYB65_11215</name>
</gene>
<dbReference type="InterPro" id="IPR029058">
    <property type="entry name" value="AB_hydrolase_fold"/>
</dbReference>
<comment type="caution">
    <text evidence="3">The sequence shown here is derived from an EMBL/GenBank/DDBJ whole genome shotgun (WGS) entry which is preliminary data.</text>
</comment>
<dbReference type="EMBL" id="JAFJZZ010000005">
    <property type="protein sequence ID" value="MBN7773932.1"/>
    <property type="molecule type" value="Genomic_DNA"/>
</dbReference>
<dbReference type="InterPro" id="IPR012223">
    <property type="entry name" value="TEII"/>
</dbReference>
<dbReference type="Gene3D" id="3.40.50.1820">
    <property type="entry name" value="alpha/beta hydrolase"/>
    <property type="match status" value="1"/>
</dbReference>
<dbReference type="Proteomes" id="UP000664545">
    <property type="component" value="Unassembled WGS sequence"/>
</dbReference>
<proteinExistence type="inferred from homology"/>
<dbReference type="InterPro" id="IPR001031">
    <property type="entry name" value="Thioesterase"/>
</dbReference>
<reference evidence="3" key="1">
    <citation type="submission" date="2021-02" db="EMBL/GenBank/DDBJ databases">
        <title>Abyssanaerobacter marinus gen.nov., sp., nov, anaerobic bacterium isolated from the Onnuri vent field of Indian Ocean and suggestion of Mogibacteriaceae fam. nov., and proposal of reclassification of ambiguous this family's genus member.</title>
        <authorList>
            <person name="Kim Y.J."/>
            <person name="Yang J.-A."/>
        </authorList>
    </citation>
    <scope>NUCLEOTIDE SEQUENCE</scope>
    <source>
        <strain evidence="3">DSM 2634</strain>
    </source>
</reference>
<dbReference type="AlphaFoldDB" id="A0A939DA98"/>
<comment type="similarity">
    <text evidence="1">Belongs to the thioesterase family.</text>
</comment>
<evidence type="ECO:0000256" key="1">
    <source>
        <dbReference type="ARBA" id="ARBA00007169"/>
    </source>
</evidence>
<organism evidence="3 4">
    <name type="scientific">Clostridium aminobutyricum</name>
    <dbReference type="NCBI Taxonomy" id="33953"/>
    <lineage>
        <taxon>Bacteria</taxon>
        <taxon>Bacillati</taxon>
        <taxon>Bacillota</taxon>
        <taxon>Clostridia</taxon>
        <taxon>Eubacteriales</taxon>
        <taxon>Clostridiaceae</taxon>
        <taxon>Clostridium</taxon>
    </lineage>
</organism>
<dbReference type="SUPFAM" id="SSF53474">
    <property type="entry name" value="alpha/beta-Hydrolases"/>
    <property type="match status" value="1"/>
</dbReference>
<accession>A0A939DA98</accession>
<feature type="domain" description="Thioesterase" evidence="2">
    <location>
        <begin position="24"/>
        <end position="236"/>
    </location>
</feature>
<evidence type="ECO:0000313" key="4">
    <source>
        <dbReference type="Proteomes" id="UP000664545"/>
    </source>
</evidence>
<protein>
    <submittedName>
        <fullName evidence="3">Thioesterase</fullName>
    </submittedName>
</protein>
<dbReference type="PANTHER" id="PTHR11487">
    <property type="entry name" value="THIOESTERASE"/>
    <property type="match status" value="1"/>
</dbReference>
<name>A0A939DA98_CLOAM</name>
<keyword evidence="4" id="KW-1185">Reference proteome</keyword>
<dbReference type="PANTHER" id="PTHR11487:SF0">
    <property type="entry name" value="S-ACYL FATTY ACID SYNTHASE THIOESTERASE, MEDIUM CHAIN"/>
    <property type="match status" value="1"/>
</dbReference>
<evidence type="ECO:0000259" key="2">
    <source>
        <dbReference type="Pfam" id="PF00975"/>
    </source>
</evidence>
<dbReference type="RefSeq" id="WP_206582772.1">
    <property type="nucleotide sequence ID" value="NZ_JAFJZZ010000005.1"/>
</dbReference>
<evidence type="ECO:0000313" key="3">
    <source>
        <dbReference type="EMBL" id="MBN7773932.1"/>
    </source>
</evidence>
<dbReference type="Pfam" id="PF00975">
    <property type="entry name" value="Thioesterase"/>
    <property type="match status" value="1"/>
</dbReference>